<evidence type="ECO:0000256" key="6">
    <source>
        <dbReference type="ARBA" id="ARBA00029995"/>
    </source>
</evidence>
<dbReference type="AlphaFoldDB" id="A0A3M7F8N8"/>
<dbReference type="GO" id="GO:0007032">
    <property type="term" value="P:endosome organization"/>
    <property type="evidence" value="ECO:0007669"/>
    <property type="project" value="TreeGrafter"/>
</dbReference>
<organism evidence="8 9">
    <name type="scientific">Hortaea werneckii</name>
    <name type="common">Black yeast</name>
    <name type="synonym">Cladosporium werneckii</name>
    <dbReference type="NCBI Taxonomy" id="91943"/>
    <lineage>
        <taxon>Eukaryota</taxon>
        <taxon>Fungi</taxon>
        <taxon>Dikarya</taxon>
        <taxon>Ascomycota</taxon>
        <taxon>Pezizomycotina</taxon>
        <taxon>Dothideomycetes</taxon>
        <taxon>Dothideomycetidae</taxon>
        <taxon>Mycosphaerellales</taxon>
        <taxon>Teratosphaeriaceae</taxon>
        <taxon>Hortaea</taxon>
    </lineage>
</organism>
<dbReference type="GO" id="GO:0005737">
    <property type="term" value="C:cytoplasm"/>
    <property type="evidence" value="ECO:0007669"/>
    <property type="project" value="UniProtKB-SubCell"/>
</dbReference>
<proteinExistence type="inferred from homology"/>
<feature type="region of interest" description="Disordered" evidence="7">
    <location>
        <begin position="45"/>
        <end position="69"/>
    </location>
</feature>
<feature type="region of interest" description="Disordered" evidence="7">
    <location>
        <begin position="1"/>
        <end position="30"/>
    </location>
</feature>
<dbReference type="Proteomes" id="UP000268823">
    <property type="component" value="Unassembled WGS sequence"/>
</dbReference>
<dbReference type="PANTHER" id="PTHR39145">
    <property type="entry name" value="BIOGENESIS OF LYSOSOME-RELATED ORGANELLES COMPLEX 1 SUBUNIT CNL1"/>
    <property type="match status" value="1"/>
</dbReference>
<dbReference type="OrthoDB" id="5424991at2759"/>
<comment type="caution">
    <text evidence="8">The sequence shown here is derived from an EMBL/GenBank/DDBJ whole genome shotgun (WGS) entry which is preliminary data.</text>
</comment>
<comment type="function">
    <text evidence="1">Component of the biogenesis of lysosome-related organelles complex-1 (BLOC-1), a complex that is involved in endosomal cargo sorting.</text>
</comment>
<keyword evidence="5" id="KW-0963">Cytoplasm</keyword>
<evidence type="ECO:0000256" key="1">
    <source>
        <dbReference type="ARBA" id="ARBA00003807"/>
    </source>
</evidence>
<evidence type="ECO:0000256" key="7">
    <source>
        <dbReference type="SAM" id="MobiDB-lite"/>
    </source>
</evidence>
<protein>
    <recommendedName>
        <fullName evidence="4">Biogenesis of lysosome-related organelles complex 1 subunit CNL1</fullName>
    </recommendedName>
    <alternativeName>
        <fullName evidence="6">CNO-like protein 1</fullName>
    </alternativeName>
</protein>
<reference evidence="8 9" key="1">
    <citation type="journal article" date="2018" name="BMC Genomics">
        <title>Genomic evidence for intraspecific hybridization in a clonal and extremely halotolerant yeast.</title>
        <authorList>
            <person name="Gostincar C."/>
            <person name="Stajich J.E."/>
            <person name="Zupancic J."/>
            <person name="Zalar P."/>
            <person name="Gunde-Cimerman N."/>
        </authorList>
    </citation>
    <scope>NUCLEOTIDE SEQUENCE [LARGE SCALE GENOMIC DNA]</scope>
    <source>
        <strain evidence="8 9">EXF-2788</strain>
    </source>
</reference>
<evidence type="ECO:0000256" key="2">
    <source>
        <dbReference type="ARBA" id="ARBA00004496"/>
    </source>
</evidence>
<dbReference type="InterPro" id="IPR034455">
    <property type="entry name" value="CNL1"/>
</dbReference>
<gene>
    <name evidence="8" type="ORF">D0861_06833</name>
</gene>
<evidence type="ECO:0000313" key="8">
    <source>
        <dbReference type="EMBL" id="RMY84714.1"/>
    </source>
</evidence>
<name>A0A3M7F8N8_HORWE</name>
<dbReference type="VEuPathDB" id="FungiDB:BTJ68_12676"/>
<evidence type="ECO:0000256" key="5">
    <source>
        <dbReference type="ARBA" id="ARBA00022490"/>
    </source>
</evidence>
<dbReference type="PANTHER" id="PTHR39145:SF1">
    <property type="entry name" value="BIOGENESIS OF LYSOSOME-RELATED ORGANELLES COMPLEX 1 SUBUNIT CNL1"/>
    <property type="match status" value="1"/>
</dbReference>
<accession>A0A3M7F8N8</accession>
<evidence type="ECO:0000313" key="9">
    <source>
        <dbReference type="Proteomes" id="UP000268823"/>
    </source>
</evidence>
<dbReference type="EMBL" id="QWIR01000146">
    <property type="protein sequence ID" value="RMY84714.1"/>
    <property type="molecule type" value="Genomic_DNA"/>
</dbReference>
<evidence type="ECO:0000256" key="3">
    <source>
        <dbReference type="ARBA" id="ARBA00007289"/>
    </source>
</evidence>
<comment type="subcellular location">
    <subcellularLocation>
        <location evidence="2">Cytoplasm</location>
    </subcellularLocation>
</comment>
<evidence type="ECO:0000256" key="4">
    <source>
        <dbReference type="ARBA" id="ARBA00014971"/>
    </source>
</evidence>
<dbReference type="GO" id="GO:0031083">
    <property type="term" value="C:BLOC-1 complex"/>
    <property type="evidence" value="ECO:0007669"/>
    <property type="project" value="InterPro"/>
</dbReference>
<comment type="similarity">
    <text evidence="3">Belongs to the BLOC1S4 family.</text>
</comment>
<sequence length="189" mass="20972">MPHHTAHSSSHPRSPPQATIPASIPDTRLGLSPQDVATLRQHQQLALAQQARRSPASGSSSHASSSQGRLLLDPGSLHMLAQHFDRVMQAIAQRLDQSSPLPSRLSSLILTPKICVAFAQLNRATETATQTQYDRAGHAIQMADAEIARFRAILRQIDELETEFEKMARIREIVRGFRARVEHLDRRLG</sequence>